<evidence type="ECO:0000259" key="6">
    <source>
        <dbReference type="PROSITE" id="PS51387"/>
    </source>
</evidence>
<dbReference type="InterPro" id="IPR016169">
    <property type="entry name" value="FAD-bd_PCMH_sub2"/>
</dbReference>
<keyword evidence="4" id="KW-0274">FAD</keyword>
<proteinExistence type="inferred from homology"/>
<dbReference type="Gene3D" id="3.30.43.10">
    <property type="entry name" value="Uridine Diphospho-n-acetylenolpyruvylglucosamine Reductase, domain 2"/>
    <property type="match status" value="1"/>
</dbReference>
<evidence type="ECO:0000256" key="1">
    <source>
        <dbReference type="ARBA" id="ARBA00001974"/>
    </source>
</evidence>
<dbReference type="Gene3D" id="3.30.465.10">
    <property type="match status" value="1"/>
</dbReference>
<dbReference type="Proteomes" id="UP001209654">
    <property type="component" value="Unassembled WGS sequence"/>
</dbReference>
<dbReference type="InterPro" id="IPR016167">
    <property type="entry name" value="FAD-bd_PCMH_sub1"/>
</dbReference>
<evidence type="ECO:0000256" key="4">
    <source>
        <dbReference type="ARBA" id="ARBA00022827"/>
    </source>
</evidence>
<comment type="caution">
    <text evidence="7">The sequence shown here is derived from an EMBL/GenBank/DDBJ whole genome shotgun (WGS) entry which is preliminary data.</text>
</comment>
<dbReference type="PANTHER" id="PTHR42973:SF39">
    <property type="entry name" value="FAD-BINDING PCMH-TYPE DOMAIN-CONTAINING PROTEIN"/>
    <property type="match status" value="1"/>
</dbReference>
<dbReference type="PROSITE" id="PS51387">
    <property type="entry name" value="FAD_PCMH"/>
    <property type="match status" value="1"/>
</dbReference>
<protein>
    <submittedName>
        <fullName evidence="7">FAD-linked oxidase</fullName>
    </submittedName>
</protein>
<accession>A0ABQ5MP13</accession>
<dbReference type="InterPro" id="IPR050416">
    <property type="entry name" value="FAD-linked_Oxidoreductase"/>
</dbReference>
<dbReference type="InterPro" id="IPR036318">
    <property type="entry name" value="FAD-bd_PCMH-like_sf"/>
</dbReference>
<dbReference type="PROSITE" id="PS00862">
    <property type="entry name" value="OX2_COVAL_FAD"/>
    <property type="match status" value="1"/>
</dbReference>
<sequence length="449" mass="48202">MKWVRPGDSDYDEARTVFNAMIDRRPAVIAQCATAGDVRSALMYARENHLEVAVRSGGHSVAGMSLNDGGLVIDVRPMKQISFDPQSRTATVGGGVTWGEFDRAGQRHGLATTGGRVSTTGVSGFTLGGGSGWLERSWGLACDNLVSVDLVTASGEEMTASADENRELFWALHGGGGNFGVATSFTFRLHDVGQELLCGLLLWPIDAAREAALACRDYLPTAPAGLGGALACLVAPPEEFVPAGLQGKPALGAVAVYAGDPAEAEQSMRPLRGLAPAVDIIAPRPYADFQCMLDDQPGQLNYWSADYHDDFPDDAVDIFLDYGRRLPHESSQLLLVPWGGAVAKADAVLTPMARRDATWVTHPFTLWQDPARTEDAIGWAKGFRRDIAAFTSGGVYLNFIGNEGQDRIRAAFGEENYARLAQTKRNYDPENVFHGNQNILPAAAEPVAH</sequence>
<comment type="cofactor">
    <cofactor evidence="1">
        <name>FAD</name>
        <dbReference type="ChEBI" id="CHEBI:57692"/>
    </cofactor>
</comment>
<keyword evidence="8" id="KW-1185">Reference proteome</keyword>
<dbReference type="SUPFAM" id="SSF56176">
    <property type="entry name" value="FAD-binding/transporter-associated domain-like"/>
    <property type="match status" value="1"/>
</dbReference>
<dbReference type="InterPro" id="IPR006094">
    <property type="entry name" value="Oxid_FAD_bind_N"/>
</dbReference>
<gene>
    <name evidence="7" type="ORF">AHIS1636_01740</name>
</gene>
<dbReference type="Pfam" id="PF01565">
    <property type="entry name" value="FAD_binding_4"/>
    <property type="match status" value="1"/>
</dbReference>
<evidence type="ECO:0000256" key="5">
    <source>
        <dbReference type="ARBA" id="ARBA00023002"/>
    </source>
</evidence>
<comment type="similarity">
    <text evidence="2">Belongs to the oxygen-dependent FAD-linked oxidoreductase family.</text>
</comment>
<evidence type="ECO:0000256" key="3">
    <source>
        <dbReference type="ARBA" id="ARBA00022630"/>
    </source>
</evidence>
<keyword evidence="3" id="KW-0285">Flavoprotein</keyword>
<keyword evidence="5" id="KW-0560">Oxidoreductase</keyword>
<dbReference type="Gene3D" id="3.40.462.20">
    <property type="match status" value="1"/>
</dbReference>
<dbReference type="InterPro" id="IPR016166">
    <property type="entry name" value="FAD-bd_PCMH"/>
</dbReference>
<reference evidence="7 8" key="1">
    <citation type="journal article" date="2023" name="Int. J. Syst. Evol. Microbiol.">
        <title>Arthrobacter mangrovi sp. nov., an actinobacterium isolated from the rhizosphere of a mangrove.</title>
        <authorList>
            <person name="Hamada M."/>
            <person name="Saitou S."/>
            <person name="Enomoto N."/>
            <person name="Nanri K."/>
            <person name="Hidaka K."/>
            <person name="Miura T."/>
            <person name="Tamura T."/>
        </authorList>
    </citation>
    <scope>NUCLEOTIDE SEQUENCE [LARGE SCALE GENOMIC DNA]</scope>
    <source>
        <strain evidence="7 8">NBRC 112813</strain>
    </source>
</reference>
<dbReference type="RefSeq" id="WP_264793912.1">
    <property type="nucleotide sequence ID" value="NZ_BRVS01000001.1"/>
</dbReference>
<dbReference type="InterPro" id="IPR006093">
    <property type="entry name" value="Oxy_OxRdtase_FAD_BS"/>
</dbReference>
<feature type="domain" description="FAD-binding PCMH-type" evidence="6">
    <location>
        <begin position="21"/>
        <end position="192"/>
    </location>
</feature>
<dbReference type="PANTHER" id="PTHR42973">
    <property type="entry name" value="BINDING OXIDOREDUCTASE, PUTATIVE (AFU_ORTHOLOGUE AFUA_1G17690)-RELATED"/>
    <property type="match status" value="1"/>
</dbReference>
<evidence type="ECO:0000313" key="8">
    <source>
        <dbReference type="Proteomes" id="UP001209654"/>
    </source>
</evidence>
<evidence type="ECO:0000256" key="2">
    <source>
        <dbReference type="ARBA" id="ARBA00005466"/>
    </source>
</evidence>
<dbReference type="InterPro" id="IPR012951">
    <property type="entry name" value="BBE"/>
</dbReference>
<dbReference type="Pfam" id="PF08031">
    <property type="entry name" value="BBE"/>
    <property type="match status" value="1"/>
</dbReference>
<organism evidence="7 8">
    <name type="scientific">Arthrobacter mangrovi</name>
    <dbReference type="NCBI Taxonomy" id="2966350"/>
    <lineage>
        <taxon>Bacteria</taxon>
        <taxon>Bacillati</taxon>
        <taxon>Actinomycetota</taxon>
        <taxon>Actinomycetes</taxon>
        <taxon>Micrococcales</taxon>
        <taxon>Micrococcaceae</taxon>
        <taxon>Arthrobacter</taxon>
    </lineage>
</organism>
<dbReference type="EMBL" id="BRVS01000001">
    <property type="protein sequence ID" value="GLB65735.1"/>
    <property type="molecule type" value="Genomic_DNA"/>
</dbReference>
<evidence type="ECO:0000313" key="7">
    <source>
        <dbReference type="EMBL" id="GLB65735.1"/>
    </source>
</evidence>
<name>A0ABQ5MP13_9MICC</name>